<gene>
    <name evidence="5" type="ORF">JVT61DRAFT_9547</name>
</gene>
<feature type="domain" description="Crinkler effector protein N-terminal" evidence="4">
    <location>
        <begin position="68"/>
        <end position="162"/>
    </location>
</feature>
<keyword evidence="3" id="KW-0964">Secreted</keyword>
<evidence type="ECO:0000256" key="1">
    <source>
        <dbReference type="ARBA" id="ARBA00004340"/>
    </source>
</evidence>
<dbReference type="AlphaFoldDB" id="A0A8I2YG47"/>
<dbReference type="OrthoDB" id="4062651at2759"/>
<dbReference type="SUPFAM" id="SSF56112">
    <property type="entry name" value="Protein kinase-like (PK-like)"/>
    <property type="match status" value="1"/>
</dbReference>
<protein>
    <recommendedName>
        <fullName evidence="4">Crinkler effector protein N-terminal domain-containing protein</fullName>
    </recommendedName>
</protein>
<evidence type="ECO:0000256" key="2">
    <source>
        <dbReference type="ARBA" id="ARBA00004613"/>
    </source>
</evidence>
<evidence type="ECO:0000256" key="3">
    <source>
        <dbReference type="ARBA" id="ARBA00022525"/>
    </source>
</evidence>
<dbReference type="GO" id="GO:0043657">
    <property type="term" value="C:host cell"/>
    <property type="evidence" value="ECO:0007669"/>
    <property type="project" value="UniProtKB-SubCell"/>
</dbReference>
<dbReference type="GO" id="GO:0005576">
    <property type="term" value="C:extracellular region"/>
    <property type="evidence" value="ECO:0007669"/>
    <property type="project" value="UniProtKB-SubCell"/>
</dbReference>
<reference evidence="5" key="1">
    <citation type="submission" date="2021-03" db="EMBL/GenBank/DDBJ databases">
        <title>Evolutionary innovations through gain and loss of genes in the ectomycorrhizal Boletales.</title>
        <authorList>
            <person name="Wu G."/>
            <person name="Miyauchi S."/>
            <person name="Morin E."/>
            <person name="Yang Z.-L."/>
            <person name="Xu J."/>
            <person name="Martin F.M."/>
        </authorList>
    </citation>
    <scope>NUCLEOTIDE SEQUENCE</scope>
    <source>
        <strain evidence="5">BR01</strain>
    </source>
</reference>
<sequence length="383" mass="43332">MDLTLWNVSLPCDNVLEQHIRDVKLSDDTKLHPVKKLSRIFSGAFDHELLHIIVKVPLHVNTEKHMDTVFCLVWGKDVESVFGVHIAIKENLVLHLKMAISSMAKLDMTDMELWNVKISLGNTITERIQKLNLNFEKPLQAMDSLSMVFHDPPNPNSLHIVITSRKKPPAATEHVKKDDILTDIISCVPVYCTLQTQTLPQLQSRASILRFKEIKRKGYMSVVVKFVTRYGVDAHLVMAAAGFAPKLLYHGVINIKDDMPSYGNMQMVVMEYVKGMTLHDAIQGKICLPGFSASLRKAIEFLQRQNFVFGDLREPNIMVTPDGNVQLIDFNWAGQEGVVTYPPSISPSIPWAKGTRALEFIHKEHDLHMVTLADANYEKHCSM</sequence>
<evidence type="ECO:0000313" key="6">
    <source>
        <dbReference type="Proteomes" id="UP000683000"/>
    </source>
</evidence>
<dbReference type="InterPro" id="IPR045379">
    <property type="entry name" value="Crinkler_N"/>
</dbReference>
<proteinExistence type="predicted"/>
<name>A0A8I2YG47_9AGAM</name>
<comment type="caution">
    <text evidence="5">The sequence shown here is derived from an EMBL/GenBank/DDBJ whole genome shotgun (WGS) entry which is preliminary data.</text>
</comment>
<dbReference type="Pfam" id="PF20147">
    <property type="entry name" value="Crinkler"/>
    <property type="match status" value="1"/>
</dbReference>
<evidence type="ECO:0000313" key="5">
    <source>
        <dbReference type="EMBL" id="KAG6371350.1"/>
    </source>
</evidence>
<dbReference type="InterPro" id="IPR011009">
    <property type="entry name" value="Kinase-like_dom_sf"/>
</dbReference>
<evidence type="ECO:0000259" key="4">
    <source>
        <dbReference type="Pfam" id="PF20147"/>
    </source>
</evidence>
<dbReference type="EMBL" id="JAGFBS010000035">
    <property type="protein sequence ID" value="KAG6371350.1"/>
    <property type="molecule type" value="Genomic_DNA"/>
</dbReference>
<dbReference type="Gene3D" id="1.10.510.10">
    <property type="entry name" value="Transferase(Phosphotransferase) domain 1"/>
    <property type="match status" value="1"/>
</dbReference>
<keyword evidence="6" id="KW-1185">Reference proteome</keyword>
<dbReference type="Proteomes" id="UP000683000">
    <property type="component" value="Unassembled WGS sequence"/>
</dbReference>
<accession>A0A8I2YG47</accession>
<organism evidence="5 6">
    <name type="scientific">Boletus reticuloceps</name>
    <dbReference type="NCBI Taxonomy" id="495285"/>
    <lineage>
        <taxon>Eukaryota</taxon>
        <taxon>Fungi</taxon>
        <taxon>Dikarya</taxon>
        <taxon>Basidiomycota</taxon>
        <taxon>Agaricomycotina</taxon>
        <taxon>Agaricomycetes</taxon>
        <taxon>Agaricomycetidae</taxon>
        <taxon>Boletales</taxon>
        <taxon>Boletineae</taxon>
        <taxon>Boletaceae</taxon>
        <taxon>Boletoideae</taxon>
        <taxon>Boletus</taxon>
    </lineage>
</organism>
<comment type="subcellular location">
    <subcellularLocation>
        <location evidence="1">Host cell</location>
    </subcellularLocation>
    <subcellularLocation>
        <location evidence="2">Secreted</location>
    </subcellularLocation>
</comment>